<dbReference type="Pfam" id="PF02589">
    <property type="entry name" value="LUD_dom"/>
    <property type="match status" value="1"/>
</dbReference>
<evidence type="ECO:0000256" key="4">
    <source>
        <dbReference type="ARBA" id="ARBA00022737"/>
    </source>
</evidence>
<reference evidence="9 10" key="1">
    <citation type="submission" date="2019-03" db="EMBL/GenBank/DDBJ databases">
        <title>Genomic Encyclopedia of Type Strains, Phase IV (KMG-IV): sequencing the most valuable type-strain genomes for metagenomic binning, comparative biology and taxonomic classification.</title>
        <authorList>
            <person name="Goeker M."/>
        </authorList>
    </citation>
    <scope>NUCLEOTIDE SEQUENCE [LARGE SCALE GENOMIC DNA]</scope>
    <source>
        <strain evidence="9 10">DSM 21667</strain>
    </source>
</reference>
<dbReference type="GO" id="GO:0051539">
    <property type="term" value="F:4 iron, 4 sulfur cluster binding"/>
    <property type="evidence" value="ECO:0007669"/>
    <property type="project" value="UniProtKB-KW"/>
</dbReference>
<evidence type="ECO:0000256" key="7">
    <source>
        <dbReference type="ARBA" id="ARBA00023014"/>
    </source>
</evidence>
<keyword evidence="4" id="KW-0677">Repeat</keyword>
<name>A0A4R6YYU8_9GAMM</name>
<dbReference type="PANTHER" id="PTHR47153:SF2">
    <property type="entry name" value="LACTATE UTILIZATION PROTEIN B"/>
    <property type="match status" value="1"/>
</dbReference>
<protein>
    <submittedName>
        <fullName evidence="9">L-lactate dehydrogenase complex protein LldF</fullName>
    </submittedName>
</protein>
<proteinExistence type="predicted"/>
<dbReference type="PANTHER" id="PTHR47153">
    <property type="entry name" value="LACTATE UTILIZATION PROTEIN B"/>
    <property type="match status" value="1"/>
</dbReference>
<dbReference type="SUPFAM" id="SSF100950">
    <property type="entry name" value="NagB/RpiA/CoA transferase-like"/>
    <property type="match status" value="1"/>
</dbReference>
<dbReference type="InterPro" id="IPR024569">
    <property type="entry name" value="LutB_C"/>
</dbReference>
<dbReference type="GO" id="GO:0046872">
    <property type="term" value="F:metal ion binding"/>
    <property type="evidence" value="ECO:0007669"/>
    <property type="project" value="UniProtKB-KW"/>
</dbReference>
<dbReference type="InterPro" id="IPR017896">
    <property type="entry name" value="4Fe4S_Fe-S-bd"/>
</dbReference>
<evidence type="ECO:0000256" key="2">
    <source>
        <dbReference type="ARBA" id="ARBA00022485"/>
    </source>
</evidence>
<feature type="domain" description="4Fe-4S ferredoxin-type" evidence="8">
    <location>
        <begin position="307"/>
        <end position="331"/>
    </location>
</feature>
<dbReference type="Pfam" id="PF11870">
    <property type="entry name" value="LutB_C"/>
    <property type="match status" value="1"/>
</dbReference>
<keyword evidence="1" id="KW-0813">Transport</keyword>
<gene>
    <name evidence="9" type="ORF">DFR29_106294</name>
</gene>
<evidence type="ECO:0000259" key="8">
    <source>
        <dbReference type="PROSITE" id="PS51379"/>
    </source>
</evidence>
<sequence>MSAERPTADPRAFKDNSRLVLADPVLRRNFRGAMDFLTDKRAAQFPDADAFAELRDLGKQIRQHALANLPQLLMQLETRLHENGIHLHWAEDAAAANAIFLDLARRHDAPTMVKGKSMVSEEIGLNHEMAAHGIACIETDMGEYILQLDGDRPSHIIMPAIHKTKEDVAKIFATHIPGAGYTEDVEELIAIGRRALRNEFRTAKIGVSGVNFLVAETGSLVLVENEGNGRLSTTVPDVHIAITGIEKVVATLDHIAPLFTLLTRSATGQAVTTYLNVISGPRRADEKDGPREVHLILLDNGRSQAYREEHFRATLQCIRCGACMNHCPVYARIGGLSYGTTYPGPIGAIISPHLMNLDSTRDLPTASSLCGACGEVCPVGIPIPDLLMRLREAGRHSHPAAQQRQALKGQGAARSIVEVVAWKAWRLLYAHSALYALFAWIAPRLRVLAVAARSGWTRTRAPLRPARRSLREQLATRTPLHSRKALRDRHSPD</sequence>
<evidence type="ECO:0000256" key="3">
    <source>
        <dbReference type="ARBA" id="ARBA00022723"/>
    </source>
</evidence>
<dbReference type="RefSeq" id="WP_133818882.1">
    <property type="nucleotide sequence ID" value="NZ_SNZH01000006.1"/>
</dbReference>
<dbReference type="Proteomes" id="UP000295293">
    <property type="component" value="Unassembled WGS sequence"/>
</dbReference>
<keyword evidence="2" id="KW-0004">4Fe-4S</keyword>
<keyword evidence="5" id="KW-0249">Electron transport</keyword>
<dbReference type="PROSITE" id="PS51379">
    <property type="entry name" value="4FE4S_FER_2"/>
    <property type="match status" value="1"/>
</dbReference>
<evidence type="ECO:0000256" key="5">
    <source>
        <dbReference type="ARBA" id="ARBA00022982"/>
    </source>
</evidence>
<dbReference type="Gene3D" id="3.40.50.10420">
    <property type="entry name" value="NagB/RpiA/CoA transferase-like"/>
    <property type="match status" value="1"/>
</dbReference>
<accession>A0A4R6YYU8</accession>
<dbReference type="InterPro" id="IPR037171">
    <property type="entry name" value="NagB/RpiA_transferase-like"/>
</dbReference>
<dbReference type="NCBIfam" id="TIGR00273">
    <property type="entry name" value="LutB/LldF family L-lactate oxidation iron-sulfur protein"/>
    <property type="match status" value="1"/>
</dbReference>
<keyword evidence="3" id="KW-0479">Metal-binding</keyword>
<dbReference type="OrthoDB" id="9765258at2"/>
<dbReference type="EMBL" id="SNZH01000006">
    <property type="protein sequence ID" value="TDR44146.1"/>
    <property type="molecule type" value="Genomic_DNA"/>
</dbReference>
<dbReference type="GO" id="GO:0006089">
    <property type="term" value="P:lactate metabolic process"/>
    <property type="evidence" value="ECO:0007669"/>
    <property type="project" value="InterPro"/>
</dbReference>
<keyword evidence="6" id="KW-0408">Iron</keyword>
<keyword evidence="7" id="KW-0411">Iron-sulfur</keyword>
<keyword evidence="10" id="KW-1185">Reference proteome</keyword>
<dbReference type="InterPro" id="IPR024185">
    <property type="entry name" value="FTHF_cligase-like_sf"/>
</dbReference>
<dbReference type="InterPro" id="IPR017900">
    <property type="entry name" value="4Fe4S_Fe_S_CS"/>
</dbReference>
<dbReference type="InterPro" id="IPR003741">
    <property type="entry name" value="LUD_dom"/>
</dbReference>
<organism evidence="9 10">
    <name type="scientific">Tahibacter aquaticus</name>
    <dbReference type="NCBI Taxonomy" id="520092"/>
    <lineage>
        <taxon>Bacteria</taxon>
        <taxon>Pseudomonadati</taxon>
        <taxon>Pseudomonadota</taxon>
        <taxon>Gammaproteobacteria</taxon>
        <taxon>Lysobacterales</taxon>
        <taxon>Rhodanobacteraceae</taxon>
        <taxon>Tahibacter</taxon>
    </lineage>
</organism>
<dbReference type="InterPro" id="IPR004452">
    <property type="entry name" value="LutB/LldF"/>
</dbReference>
<dbReference type="InterPro" id="IPR009051">
    <property type="entry name" value="Helical_ferredxn"/>
</dbReference>
<evidence type="ECO:0000256" key="1">
    <source>
        <dbReference type="ARBA" id="ARBA00022448"/>
    </source>
</evidence>
<evidence type="ECO:0000313" key="10">
    <source>
        <dbReference type="Proteomes" id="UP000295293"/>
    </source>
</evidence>
<dbReference type="Gene3D" id="1.10.1060.10">
    <property type="entry name" value="Alpha-helical ferredoxin"/>
    <property type="match status" value="1"/>
</dbReference>
<dbReference type="AlphaFoldDB" id="A0A4R6YYU8"/>
<evidence type="ECO:0000313" key="9">
    <source>
        <dbReference type="EMBL" id="TDR44146.1"/>
    </source>
</evidence>
<comment type="caution">
    <text evidence="9">The sequence shown here is derived from an EMBL/GenBank/DDBJ whole genome shotgun (WGS) entry which is preliminary data.</text>
</comment>
<dbReference type="PROSITE" id="PS00198">
    <property type="entry name" value="4FE4S_FER_1"/>
    <property type="match status" value="1"/>
</dbReference>
<dbReference type="SUPFAM" id="SSF46548">
    <property type="entry name" value="alpha-helical ferredoxin"/>
    <property type="match status" value="1"/>
</dbReference>
<dbReference type="Pfam" id="PF13183">
    <property type="entry name" value="Fer4_8"/>
    <property type="match status" value="1"/>
</dbReference>
<evidence type="ECO:0000256" key="6">
    <source>
        <dbReference type="ARBA" id="ARBA00023004"/>
    </source>
</evidence>